<dbReference type="InterPro" id="IPR038762">
    <property type="entry name" value="ABM_predict"/>
</dbReference>
<dbReference type="SUPFAM" id="SSF54909">
    <property type="entry name" value="Dimeric alpha+beta barrel"/>
    <property type="match status" value="1"/>
</dbReference>
<accession>F5XJA1</accession>
<keyword evidence="4" id="KW-1185">Reference proteome</keyword>
<dbReference type="PANTHER" id="PTHR40057">
    <property type="entry name" value="SLR1162 PROTEIN"/>
    <property type="match status" value="1"/>
</dbReference>
<name>F5XJA1_MICPN</name>
<protein>
    <submittedName>
        <fullName evidence="3">Putative oxidoreductase</fullName>
    </submittedName>
</protein>
<feature type="transmembrane region" description="Helical" evidence="1">
    <location>
        <begin position="240"/>
        <end position="259"/>
    </location>
</feature>
<dbReference type="Gene3D" id="3.30.70.100">
    <property type="match status" value="1"/>
</dbReference>
<evidence type="ECO:0000259" key="2">
    <source>
        <dbReference type="Pfam" id="PF03992"/>
    </source>
</evidence>
<organism evidence="3 4">
    <name type="scientific">Microlunatus phosphovorus (strain ATCC 700054 / DSM 10555 / JCM 9379 / NBRC 101784 / NCIMB 13414 / VKM Ac-1990 / NM-1)</name>
    <dbReference type="NCBI Taxonomy" id="1032480"/>
    <lineage>
        <taxon>Bacteria</taxon>
        <taxon>Bacillati</taxon>
        <taxon>Actinomycetota</taxon>
        <taxon>Actinomycetes</taxon>
        <taxon>Propionibacteriales</taxon>
        <taxon>Propionibacteriaceae</taxon>
        <taxon>Microlunatus</taxon>
    </lineage>
</organism>
<dbReference type="InterPro" id="IPR011008">
    <property type="entry name" value="Dimeric_a/b-barrel"/>
</dbReference>
<feature type="transmembrane region" description="Helical" evidence="1">
    <location>
        <begin position="280"/>
        <end position="305"/>
    </location>
</feature>
<dbReference type="EMBL" id="AP012204">
    <property type="protein sequence ID" value="BAK33427.1"/>
    <property type="molecule type" value="Genomic_DNA"/>
</dbReference>
<dbReference type="KEGG" id="mph:MLP_04130"/>
<dbReference type="InterPro" id="IPR007138">
    <property type="entry name" value="ABM_dom"/>
</dbReference>
<feature type="domain" description="ABM" evidence="2">
    <location>
        <begin position="99"/>
        <end position="170"/>
    </location>
</feature>
<proteinExistence type="predicted"/>
<dbReference type="Pfam" id="PF03992">
    <property type="entry name" value="ABM"/>
    <property type="match status" value="1"/>
</dbReference>
<evidence type="ECO:0000313" key="4">
    <source>
        <dbReference type="Proteomes" id="UP000007947"/>
    </source>
</evidence>
<dbReference type="HOGENOM" id="CLU_075307_1_0_11"/>
<dbReference type="AlphaFoldDB" id="F5XJA1"/>
<keyword evidence="1" id="KW-0472">Membrane</keyword>
<evidence type="ECO:0000313" key="3">
    <source>
        <dbReference type="EMBL" id="BAK33427.1"/>
    </source>
</evidence>
<evidence type="ECO:0000256" key="1">
    <source>
        <dbReference type="SAM" id="Phobius"/>
    </source>
</evidence>
<reference evidence="3 4" key="1">
    <citation type="submission" date="2011-05" db="EMBL/GenBank/DDBJ databases">
        <title>Whole genome sequence of Microlunatus phosphovorus NM-1.</title>
        <authorList>
            <person name="Hosoyama A."/>
            <person name="Sasaki K."/>
            <person name="Harada T."/>
            <person name="Igarashi R."/>
            <person name="Kawakoshi A."/>
            <person name="Sasagawa M."/>
            <person name="Fukada J."/>
            <person name="Nakamura S."/>
            <person name="Katano Y."/>
            <person name="Hanada S."/>
            <person name="Kamagata Y."/>
            <person name="Nakamura N."/>
            <person name="Yamazaki S."/>
            <person name="Fujita N."/>
        </authorList>
    </citation>
    <scope>NUCLEOTIDE SEQUENCE [LARGE SCALE GENOMIC DNA]</scope>
    <source>
        <strain evidence="4">ATCC 700054 / DSM 10555 / JCM 9379 / NBRC 101784 / NCIMB 13414 / VKM Ac-1990 / NM-1</strain>
    </source>
</reference>
<dbReference type="STRING" id="1032480.MLP_04130"/>
<sequence length="307" mass="33112">MGDGRTTVVMSFHRVGEEADFAAFAERVAADAAEDAGFFGWQASVLASPLLDWAIAVRFREESSVHDWLDRARDLITGSGYQRASIEFIIDGAPRTPGVVVVNEAVESGREAAFVETAEHLAQLERAQPGWEGSSVFPPGGILTSWSSVIRFRTESQLEAWLASPALTEALPRFQAHLSEEAKVTTATTFGSTLRVTDGKAVVTPDWKTALAILLVLYPTVMLLAKFVGPTLSAIAPQPWLGTFLNLAISIVLLTWVLMPLSARLLRRWLDPVEGAGVKVSLLGAAGVCAGYLLLFLIFGTVGFLQL</sequence>
<keyword evidence="1" id="KW-1133">Transmembrane helix</keyword>
<dbReference type="eggNOG" id="COG3224">
    <property type="taxonomic scope" value="Bacteria"/>
</dbReference>
<feature type="transmembrane region" description="Helical" evidence="1">
    <location>
        <begin position="210"/>
        <end position="228"/>
    </location>
</feature>
<keyword evidence="1" id="KW-0812">Transmembrane</keyword>
<gene>
    <name evidence="3" type="ordered locus">MLP_04130</name>
</gene>
<dbReference type="PANTHER" id="PTHR40057:SF1">
    <property type="entry name" value="SLR1162 PROTEIN"/>
    <property type="match status" value="1"/>
</dbReference>
<dbReference type="Proteomes" id="UP000007947">
    <property type="component" value="Chromosome"/>
</dbReference>